<dbReference type="EMBL" id="QQBA01000021">
    <property type="protein sequence ID" value="RDI49552.1"/>
    <property type="molecule type" value="Genomic_DNA"/>
</dbReference>
<evidence type="ECO:0000313" key="4">
    <source>
        <dbReference type="EMBL" id="TWI44217.1"/>
    </source>
</evidence>
<evidence type="ECO:0000313" key="5">
    <source>
        <dbReference type="Proteomes" id="UP000254518"/>
    </source>
</evidence>
<accession>A0A562PIH7</accession>
<feature type="domain" description="PLD phosphodiesterase" evidence="2">
    <location>
        <begin position="96"/>
        <end position="126"/>
    </location>
</feature>
<evidence type="ECO:0000259" key="2">
    <source>
        <dbReference type="PROSITE" id="PS50035"/>
    </source>
</evidence>
<dbReference type="Gene3D" id="3.30.870.10">
    <property type="entry name" value="Endonuclease Chain A"/>
    <property type="match status" value="1"/>
</dbReference>
<dbReference type="InterPro" id="IPR025202">
    <property type="entry name" value="PLD-like_dom"/>
</dbReference>
<organism evidence="4 6">
    <name type="scientific">Flavobacterium glaciei</name>
    <dbReference type="NCBI Taxonomy" id="386300"/>
    <lineage>
        <taxon>Bacteria</taxon>
        <taxon>Pseudomonadati</taxon>
        <taxon>Bacteroidota</taxon>
        <taxon>Flavobacteriia</taxon>
        <taxon>Flavobacteriales</taxon>
        <taxon>Flavobacteriaceae</taxon>
        <taxon>Flavobacterium</taxon>
    </lineage>
</organism>
<dbReference type="GO" id="GO:0003824">
    <property type="term" value="F:catalytic activity"/>
    <property type="evidence" value="ECO:0007669"/>
    <property type="project" value="InterPro"/>
</dbReference>
<evidence type="ECO:0000256" key="1">
    <source>
        <dbReference type="SAM" id="MobiDB-lite"/>
    </source>
</evidence>
<dbReference type="RefSeq" id="WP_114755312.1">
    <property type="nucleotide sequence ID" value="NZ_QQBA01000021.1"/>
</dbReference>
<comment type="caution">
    <text evidence="4">The sequence shown here is derived from an EMBL/GenBank/DDBJ whole genome shotgun (WGS) entry which is preliminary data.</text>
</comment>
<dbReference type="EMBL" id="VLKX01000020">
    <property type="protein sequence ID" value="TWI44217.1"/>
    <property type="molecule type" value="Genomic_DNA"/>
</dbReference>
<proteinExistence type="predicted"/>
<dbReference type="AlphaFoldDB" id="A0A562PIH7"/>
<name>A0A562PIH7_9FLAO</name>
<dbReference type="CDD" id="cd09117">
    <property type="entry name" value="PLDc_Bfil_DEXD_like"/>
    <property type="match status" value="1"/>
</dbReference>
<dbReference type="PROSITE" id="PS50035">
    <property type="entry name" value="PLD"/>
    <property type="match status" value="1"/>
</dbReference>
<reference evidence="4" key="3">
    <citation type="submission" date="2019-07" db="EMBL/GenBank/DDBJ databases">
        <authorList>
            <person name="Whitman W."/>
            <person name="Huntemann M."/>
            <person name="Clum A."/>
            <person name="Pillay M."/>
            <person name="Palaniappan K."/>
            <person name="Varghese N."/>
            <person name="Mikhailova N."/>
            <person name="Stamatis D."/>
            <person name="Reddy T."/>
            <person name="Daum C."/>
            <person name="Shapiro N."/>
            <person name="Ivanova N."/>
            <person name="Kyrpides N."/>
            <person name="Woyke T."/>
        </authorList>
    </citation>
    <scope>NUCLEOTIDE SEQUENCE</scope>
    <source>
        <strain evidence="4">CGMCC 1.5380</strain>
    </source>
</reference>
<feature type="region of interest" description="Disordered" evidence="1">
    <location>
        <begin position="192"/>
        <end position="216"/>
    </location>
</feature>
<evidence type="ECO:0000313" key="3">
    <source>
        <dbReference type="EMBL" id="RDI49552.1"/>
    </source>
</evidence>
<keyword evidence="5" id="KW-1185">Reference proteome</keyword>
<reference evidence="4 6" key="1">
    <citation type="journal article" date="2015" name="Stand. Genomic Sci.">
        <title>Genomic Encyclopedia of Bacterial and Archaeal Type Strains, Phase III: the genomes of soil and plant-associated and newly described type strains.</title>
        <authorList>
            <person name="Whitman W.B."/>
            <person name="Woyke T."/>
            <person name="Klenk H.P."/>
            <person name="Zhou Y."/>
            <person name="Lilburn T.G."/>
            <person name="Beck B.J."/>
            <person name="De Vos P."/>
            <person name="Vandamme P."/>
            <person name="Eisen J.A."/>
            <person name="Garrity G."/>
            <person name="Hugenholtz P."/>
            <person name="Kyrpides N.C."/>
        </authorList>
    </citation>
    <scope>NUCLEOTIDE SEQUENCE [LARGE SCALE GENOMIC DNA]</scope>
    <source>
        <strain evidence="4 6">CGMCC 1.5380</strain>
    </source>
</reference>
<protein>
    <submittedName>
        <fullName evidence="4">HKD family nuclease</fullName>
    </submittedName>
</protein>
<dbReference type="InterPro" id="IPR001736">
    <property type="entry name" value="PLipase_D/transphosphatidylase"/>
</dbReference>
<dbReference type="Proteomes" id="UP000321392">
    <property type="component" value="Unassembled WGS sequence"/>
</dbReference>
<sequence length="399" mass="45045">MKITFLGQGFESESKKSVGNTIIKLFKENKFNSFTGISAFASEAGVVGLSECIASGAEFYKTLNLIVGVDQEGTSKKALIEINELGINSYIFYQKESPIFHPKIYLFEGENDTTLIVGSSNLTARGFFGNIESSLMVEFKNDNVDGIKLLKEVKDYYSTLFDFSDQNLFKISPEIINKFVLEGIVPTTKVWQEKHKKDTSNRAPQEGNDLEIPKRPTVKIPSNFKGRYKSNKTVSKLITELEIDNHFEFENIENNQILWQSESLTERDLNIPKGANTNPTGSMLFKKGTLKDIDQRHHFRDIVFHTLGWKFDTTAGKTHLERAIAQIRFVINGTDYGIFPITITHNPKTDTASYKQKNSMTQLSWGETKNLIAQDELIGKTATLYKDVTVADAFTLIIE</sequence>
<dbReference type="SUPFAM" id="SSF56024">
    <property type="entry name" value="Phospholipase D/nuclease"/>
    <property type="match status" value="1"/>
</dbReference>
<reference evidence="3 5" key="2">
    <citation type="submission" date="2018-07" db="EMBL/GenBank/DDBJ databases">
        <title>Genomic Encyclopedia of Type Strains, Phase IV (KMG-IV): sequencing the most valuable type-strain genomes for metagenomic binning, comparative biology and taxonomic classification.</title>
        <authorList>
            <person name="Goeker M."/>
        </authorList>
    </citation>
    <scope>NUCLEOTIDE SEQUENCE [LARGE SCALE GENOMIC DNA]</scope>
    <source>
        <strain evidence="3 5">DSM 19728</strain>
    </source>
</reference>
<dbReference type="GO" id="GO:0006793">
    <property type="term" value="P:phosphorus metabolic process"/>
    <property type="evidence" value="ECO:0007669"/>
    <property type="project" value="UniProtKB-ARBA"/>
</dbReference>
<dbReference type="Pfam" id="PF13091">
    <property type="entry name" value="PLDc_2"/>
    <property type="match status" value="1"/>
</dbReference>
<dbReference type="OrthoDB" id="7056491at2"/>
<evidence type="ECO:0000313" key="6">
    <source>
        <dbReference type="Proteomes" id="UP000321392"/>
    </source>
</evidence>
<gene>
    <name evidence="3" type="ORF">DFR66_12125</name>
    <name evidence="4" type="ORF">IQ02_02715</name>
</gene>
<dbReference type="Proteomes" id="UP000254518">
    <property type="component" value="Unassembled WGS sequence"/>
</dbReference>